<protein>
    <submittedName>
        <fullName evidence="2">Uncharacterized protein</fullName>
    </submittedName>
</protein>
<name>A0A1I6FDR7_9PSEU</name>
<evidence type="ECO:0000256" key="1">
    <source>
        <dbReference type="SAM" id="MobiDB-lite"/>
    </source>
</evidence>
<dbReference type="RefSeq" id="WP_281251390.1">
    <property type="nucleotide sequence ID" value="NZ_FOYL01000012.1"/>
</dbReference>
<proteinExistence type="predicted"/>
<sequence length="41" mass="4494">MPDETKEPEGQTPEEIEVVAHSDDEDEELNAGCTFNSSEAL</sequence>
<feature type="compositionally biased region" description="Acidic residues" evidence="1">
    <location>
        <begin position="12"/>
        <end position="29"/>
    </location>
</feature>
<dbReference type="STRING" id="84724.SAMN04488564_112232"/>
<reference evidence="3" key="1">
    <citation type="submission" date="2016-10" db="EMBL/GenBank/DDBJ databases">
        <authorList>
            <person name="Varghese N."/>
            <person name="Submissions S."/>
        </authorList>
    </citation>
    <scope>NUCLEOTIDE SEQUENCE [LARGE SCALE GENOMIC DNA]</scope>
    <source>
        <strain evidence="3">DSM 44232</strain>
    </source>
</reference>
<evidence type="ECO:0000313" key="2">
    <source>
        <dbReference type="EMBL" id="SFR28121.1"/>
    </source>
</evidence>
<gene>
    <name evidence="2" type="ORF">SAMN04488564_112232</name>
</gene>
<evidence type="ECO:0000313" key="3">
    <source>
        <dbReference type="Proteomes" id="UP000198583"/>
    </source>
</evidence>
<feature type="region of interest" description="Disordered" evidence="1">
    <location>
        <begin position="1"/>
        <end position="41"/>
    </location>
</feature>
<organism evidence="2 3">
    <name type="scientific">Lentzea waywayandensis</name>
    <dbReference type="NCBI Taxonomy" id="84724"/>
    <lineage>
        <taxon>Bacteria</taxon>
        <taxon>Bacillati</taxon>
        <taxon>Actinomycetota</taxon>
        <taxon>Actinomycetes</taxon>
        <taxon>Pseudonocardiales</taxon>
        <taxon>Pseudonocardiaceae</taxon>
        <taxon>Lentzea</taxon>
    </lineage>
</organism>
<accession>A0A1I6FDR7</accession>
<keyword evidence="3" id="KW-1185">Reference proteome</keyword>
<dbReference type="AlphaFoldDB" id="A0A1I6FDR7"/>
<dbReference type="EMBL" id="FOYL01000012">
    <property type="protein sequence ID" value="SFR28121.1"/>
    <property type="molecule type" value="Genomic_DNA"/>
</dbReference>
<dbReference type="Proteomes" id="UP000198583">
    <property type="component" value="Unassembled WGS sequence"/>
</dbReference>